<comment type="subcellular location">
    <subcellularLocation>
        <location evidence="1">Cell membrane</location>
        <topology evidence="1">Multi-pass membrane protein</topology>
    </subcellularLocation>
</comment>
<evidence type="ECO:0000256" key="5">
    <source>
        <dbReference type="ARBA" id="ARBA00022970"/>
    </source>
</evidence>
<feature type="transmembrane region" description="Helical" evidence="9">
    <location>
        <begin position="136"/>
        <end position="158"/>
    </location>
</feature>
<evidence type="ECO:0000313" key="10">
    <source>
        <dbReference type="EMBL" id="TYK51414.1"/>
    </source>
</evidence>
<feature type="transmembrane region" description="Helical" evidence="9">
    <location>
        <begin position="6"/>
        <end position="22"/>
    </location>
</feature>
<dbReference type="CDD" id="cd06582">
    <property type="entry name" value="TM_PBP1_LivH_like"/>
    <property type="match status" value="1"/>
</dbReference>
<dbReference type="RefSeq" id="WP_148759240.1">
    <property type="nucleotide sequence ID" value="NZ_VSRQ01000002.1"/>
</dbReference>
<dbReference type="Proteomes" id="UP000323505">
    <property type="component" value="Unassembled WGS sequence"/>
</dbReference>
<dbReference type="EMBL" id="VSRQ01000002">
    <property type="protein sequence ID" value="TYK51414.1"/>
    <property type="molecule type" value="Genomic_DNA"/>
</dbReference>
<evidence type="ECO:0000256" key="6">
    <source>
        <dbReference type="ARBA" id="ARBA00022989"/>
    </source>
</evidence>
<evidence type="ECO:0000256" key="2">
    <source>
        <dbReference type="ARBA" id="ARBA00022448"/>
    </source>
</evidence>
<keyword evidence="4 9" id="KW-0812">Transmembrane</keyword>
<name>A0A5D3FTJ3_9ACTN</name>
<keyword evidence="6 9" id="KW-1133">Transmembrane helix</keyword>
<dbReference type="AlphaFoldDB" id="A0A5D3FTJ3"/>
<reference evidence="10 11" key="1">
    <citation type="submission" date="2019-08" db="EMBL/GenBank/DDBJ databases">
        <title>Actinomadura sp. nov. CYP1-5 isolated from mountain soil.</title>
        <authorList>
            <person name="Songsumanus A."/>
            <person name="Kuncharoen N."/>
            <person name="Kudo T."/>
            <person name="Yuki M."/>
            <person name="Igarashi Y."/>
            <person name="Tanasupawat S."/>
        </authorList>
    </citation>
    <scope>NUCLEOTIDE SEQUENCE [LARGE SCALE GENOMIC DNA]</scope>
    <source>
        <strain evidence="10 11">CYP1-5</strain>
    </source>
</reference>
<dbReference type="Pfam" id="PF02653">
    <property type="entry name" value="BPD_transp_2"/>
    <property type="match status" value="1"/>
</dbReference>
<dbReference type="InterPro" id="IPR001851">
    <property type="entry name" value="ABC_transp_permease"/>
</dbReference>
<keyword evidence="11" id="KW-1185">Reference proteome</keyword>
<keyword evidence="7 9" id="KW-0472">Membrane</keyword>
<organism evidence="10 11">
    <name type="scientific">Actinomadura decatromicini</name>
    <dbReference type="NCBI Taxonomy" id="2604572"/>
    <lineage>
        <taxon>Bacteria</taxon>
        <taxon>Bacillati</taxon>
        <taxon>Actinomycetota</taxon>
        <taxon>Actinomycetes</taxon>
        <taxon>Streptosporangiales</taxon>
        <taxon>Thermomonosporaceae</taxon>
        <taxon>Actinomadura</taxon>
    </lineage>
</organism>
<feature type="transmembrane region" description="Helical" evidence="9">
    <location>
        <begin position="91"/>
        <end position="113"/>
    </location>
</feature>
<protein>
    <submittedName>
        <fullName evidence="10">Branched-chain amino acid ABC transporter permease</fullName>
    </submittedName>
</protein>
<accession>A0A5D3FTJ3</accession>
<evidence type="ECO:0000256" key="9">
    <source>
        <dbReference type="SAM" id="Phobius"/>
    </source>
</evidence>
<comment type="caution">
    <text evidence="10">The sequence shown here is derived from an EMBL/GenBank/DDBJ whole genome shotgun (WGS) entry which is preliminary data.</text>
</comment>
<evidence type="ECO:0000256" key="8">
    <source>
        <dbReference type="ARBA" id="ARBA00037998"/>
    </source>
</evidence>
<feature type="transmembrane region" description="Helical" evidence="9">
    <location>
        <begin position="224"/>
        <end position="249"/>
    </location>
</feature>
<evidence type="ECO:0000256" key="1">
    <source>
        <dbReference type="ARBA" id="ARBA00004651"/>
    </source>
</evidence>
<comment type="similarity">
    <text evidence="8">Belongs to the binding-protein-dependent transport system permease family. LivHM subfamily.</text>
</comment>
<dbReference type="InterPro" id="IPR052157">
    <property type="entry name" value="BCAA_transport_permease"/>
</dbReference>
<feature type="transmembrane region" description="Helical" evidence="9">
    <location>
        <begin position="34"/>
        <end position="55"/>
    </location>
</feature>
<keyword evidence="2" id="KW-0813">Transport</keyword>
<evidence type="ECO:0000256" key="4">
    <source>
        <dbReference type="ARBA" id="ARBA00022692"/>
    </source>
</evidence>
<dbReference type="GO" id="GO:0005886">
    <property type="term" value="C:plasma membrane"/>
    <property type="evidence" value="ECO:0007669"/>
    <property type="project" value="UniProtKB-SubCell"/>
</dbReference>
<evidence type="ECO:0000256" key="7">
    <source>
        <dbReference type="ARBA" id="ARBA00023136"/>
    </source>
</evidence>
<sequence>MAEFLQLTLANVTLAAVYLLIGQGWNLNIAVSGLLNLAIGGLYMFGGMLSFQFAAGWGLPAAVAALLAVAAVAAIALLVEILLLRPAGDRVVVQIIATIGVSMVLMEAARHWFGVDPVKPPALLPGDPVPVGPVPVTPQAVCVIVVAVAGTVASQLFFRRTDRGRAMRACADNPDGARGIGIDVARQRTIAYTAAGALAALAGVLIAPLIPVTYAGGDFVALKAFMAIAIVGLGDFAWAPAGALVVASIEGYVAGYVSSDYRDVVVLSLLLAVLLAKVVRPSGRLDLLPKTG</sequence>
<keyword evidence="5" id="KW-0029">Amino-acid transport</keyword>
<evidence type="ECO:0000256" key="3">
    <source>
        <dbReference type="ARBA" id="ARBA00022475"/>
    </source>
</evidence>
<feature type="transmembrane region" description="Helical" evidence="9">
    <location>
        <begin position="61"/>
        <end position="84"/>
    </location>
</feature>
<proteinExistence type="inferred from homology"/>
<evidence type="ECO:0000313" key="11">
    <source>
        <dbReference type="Proteomes" id="UP000323505"/>
    </source>
</evidence>
<dbReference type="PANTHER" id="PTHR11795">
    <property type="entry name" value="BRANCHED-CHAIN AMINO ACID TRANSPORT SYSTEM PERMEASE PROTEIN LIVH"/>
    <property type="match status" value="1"/>
</dbReference>
<feature type="transmembrane region" description="Helical" evidence="9">
    <location>
        <begin position="190"/>
        <end position="212"/>
    </location>
</feature>
<gene>
    <name evidence="10" type="ORF">FXF68_13500</name>
</gene>
<keyword evidence="3" id="KW-1003">Cell membrane</keyword>
<dbReference type="GO" id="GO:0006865">
    <property type="term" value="P:amino acid transport"/>
    <property type="evidence" value="ECO:0007669"/>
    <property type="project" value="UniProtKB-KW"/>
</dbReference>
<dbReference type="GO" id="GO:0022857">
    <property type="term" value="F:transmembrane transporter activity"/>
    <property type="evidence" value="ECO:0007669"/>
    <property type="project" value="InterPro"/>
</dbReference>
<dbReference type="PANTHER" id="PTHR11795:SF450">
    <property type="entry name" value="ABC TRANSPORTER PERMEASE PROTEIN"/>
    <property type="match status" value="1"/>
</dbReference>